<evidence type="ECO:0000256" key="2">
    <source>
        <dbReference type="ARBA" id="ARBA00023082"/>
    </source>
</evidence>
<evidence type="ECO:0000256" key="3">
    <source>
        <dbReference type="ARBA" id="ARBA00023125"/>
    </source>
</evidence>
<comment type="caution">
    <text evidence="6">The sequence shown here is derived from an EMBL/GenBank/DDBJ whole genome shotgun (WGS) entry which is preliminary data.</text>
</comment>
<dbReference type="PANTHER" id="PTHR30385:SF7">
    <property type="entry name" value="RNA POLYMERASE SIGMA FACTOR FLIA"/>
    <property type="match status" value="1"/>
</dbReference>
<dbReference type="CDD" id="cd06171">
    <property type="entry name" value="Sigma70_r4"/>
    <property type="match status" value="1"/>
</dbReference>
<evidence type="ECO:0000313" key="6">
    <source>
        <dbReference type="EMBL" id="PQO46720.1"/>
    </source>
</evidence>
<keyword evidence="1" id="KW-0805">Transcription regulation</keyword>
<feature type="domain" description="RNA polymerase sigma-70 region 4" evidence="5">
    <location>
        <begin position="156"/>
        <end position="205"/>
    </location>
</feature>
<gene>
    <name evidence="6" type="ORF">C5Y93_07755</name>
</gene>
<keyword evidence="3" id="KW-0238">DNA-binding</keyword>
<dbReference type="NCBIfam" id="TIGR02937">
    <property type="entry name" value="sigma70-ECF"/>
    <property type="match status" value="1"/>
</dbReference>
<proteinExistence type="predicted"/>
<sequence>MIVSFDQLRAEELYQRFEHGEGLGESEKDELIRLLYRQMRFGQDDSKARLWVACGDIIRQAQDWGLRNLRQKLEHPAAGEAALLFLRFIDEFDGPETSFGAELLRRVRNGLTQARKDWGRLAKKEVPLTPEIADGLQCHAEARADEIDQVVREEVANLPHDERQIVELIYFHPDGLAIQEIAELLGITRQTVSARHRRAKSMLRKPLQSTWELLNS</sequence>
<dbReference type="PANTHER" id="PTHR30385">
    <property type="entry name" value="SIGMA FACTOR F FLAGELLAR"/>
    <property type="match status" value="1"/>
</dbReference>
<evidence type="ECO:0000256" key="4">
    <source>
        <dbReference type="ARBA" id="ARBA00023163"/>
    </source>
</evidence>
<evidence type="ECO:0000259" key="5">
    <source>
        <dbReference type="Pfam" id="PF04545"/>
    </source>
</evidence>
<organism evidence="6 7">
    <name type="scientific">Blastopirellula marina</name>
    <dbReference type="NCBI Taxonomy" id="124"/>
    <lineage>
        <taxon>Bacteria</taxon>
        <taxon>Pseudomonadati</taxon>
        <taxon>Planctomycetota</taxon>
        <taxon>Planctomycetia</taxon>
        <taxon>Pirellulales</taxon>
        <taxon>Pirellulaceae</taxon>
        <taxon>Blastopirellula</taxon>
    </lineage>
</organism>
<dbReference type="Pfam" id="PF04545">
    <property type="entry name" value="Sigma70_r4"/>
    <property type="match status" value="1"/>
</dbReference>
<evidence type="ECO:0000313" key="7">
    <source>
        <dbReference type="Proteomes" id="UP000237819"/>
    </source>
</evidence>
<keyword evidence="4" id="KW-0804">Transcription</keyword>
<dbReference type="InterPro" id="IPR013324">
    <property type="entry name" value="RNA_pol_sigma_r3/r4-like"/>
</dbReference>
<name>A0A2S8GQK9_9BACT</name>
<dbReference type="EMBL" id="PUHZ01000008">
    <property type="protein sequence ID" value="PQO46720.1"/>
    <property type="molecule type" value="Genomic_DNA"/>
</dbReference>
<keyword evidence="2" id="KW-0731">Sigma factor</keyword>
<dbReference type="InterPro" id="IPR007630">
    <property type="entry name" value="RNA_pol_sigma70_r4"/>
</dbReference>
<evidence type="ECO:0000256" key="1">
    <source>
        <dbReference type="ARBA" id="ARBA00023015"/>
    </source>
</evidence>
<dbReference type="Proteomes" id="UP000237819">
    <property type="component" value="Unassembled WGS sequence"/>
</dbReference>
<dbReference type="InterPro" id="IPR014284">
    <property type="entry name" value="RNA_pol_sigma-70_dom"/>
</dbReference>
<dbReference type="AlphaFoldDB" id="A0A2S8GQK9"/>
<dbReference type="Gene3D" id="1.10.10.10">
    <property type="entry name" value="Winged helix-like DNA-binding domain superfamily/Winged helix DNA-binding domain"/>
    <property type="match status" value="1"/>
</dbReference>
<dbReference type="SUPFAM" id="SSF88659">
    <property type="entry name" value="Sigma3 and sigma4 domains of RNA polymerase sigma factors"/>
    <property type="match status" value="1"/>
</dbReference>
<dbReference type="RefSeq" id="WP_105334846.1">
    <property type="nucleotide sequence ID" value="NZ_PUHZ01000008.1"/>
</dbReference>
<dbReference type="InterPro" id="IPR036388">
    <property type="entry name" value="WH-like_DNA-bd_sf"/>
</dbReference>
<reference evidence="6 7" key="1">
    <citation type="submission" date="2018-02" db="EMBL/GenBank/DDBJ databases">
        <title>Comparative genomes isolates from brazilian mangrove.</title>
        <authorList>
            <person name="Araujo J.E."/>
            <person name="Taketani R.G."/>
            <person name="Silva M.C.P."/>
            <person name="Loureco M.V."/>
            <person name="Andreote F.D."/>
        </authorList>
    </citation>
    <scope>NUCLEOTIDE SEQUENCE [LARGE SCALE GENOMIC DNA]</scope>
    <source>
        <strain evidence="6 7">Nap-Phe MGV</strain>
    </source>
</reference>
<dbReference type="GO" id="GO:0016987">
    <property type="term" value="F:sigma factor activity"/>
    <property type="evidence" value="ECO:0007669"/>
    <property type="project" value="UniProtKB-KW"/>
</dbReference>
<accession>A0A2S8GQK9</accession>
<dbReference type="GO" id="GO:0006352">
    <property type="term" value="P:DNA-templated transcription initiation"/>
    <property type="evidence" value="ECO:0007669"/>
    <property type="project" value="InterPro"/>
</dbReference>
<dbReference type="GO" id="GO:0003677">
    <property type="term" value="F:DNA binding"/>
    <property type="evidence" value="ECO:0007669"/>
    <property type="project" value="UniProtKB-KW"/>
</dbReference>
<protein>
    <recommendedName>
        <fullName evidence="5">RNA polymerase sigma-70 region 4 domain-containing protein</fullName>
    </recommendedName>
</protein>